<dbReference type="InterPro" id="IPR004797">
    <property type="entry name" value="Competence_ComEC/Rec2"/>
</dbReference>
<dbReference type="EMBL" id="JAAMFJ010000001">
    <property type="protein sequence ID" value="MBS9335761.1"/>
    <property type="molecule type" value="Genomic_DNA"/>
</dbReference>
<dbReference type="Proteomes" id="UP000735205">
    <property type="component" value="Unassembled WGS sequence"/>
</dbReference>
<feature type="transmembrane region" description="Helical" evidence="6">
    <location>
        <begin position="214"/>
        <end position="233"/>
    </location>
</feature>
<evidence type="ECO:0000259" key="8">
    <source>
        <dbReference type="Pfam" id="PF03772"/>
    </source>
</evidence>
<gene>
    <name evidence="9" type="ORF">G6R28_00735</name>
</gene>
<dbReference type="Gene3D" id="3.60.15.10">
    <property type="entry name" value="Ribonuclease Z/Hydroxyacylglutathione hydrolase-like"/>
    <property type="match status" value="1"/>
</dbReference>
<feature type="transmembrane region" description="Helical" evidence="6">
    <location>
        <begin position="364"/>
        <end position="385"/>
    </location>
</feature>
<evidence type="ECO:0000256" key="4">
    <source>
        <dbReference type="ARBA" id="ARBA00022989"/>
    </source>
</evidence>
<feature type="transmembrane region" description="Helical" evidence="6">
    <location>
        <begin position="448"/>
        <end position="464"/>
    </location>
</feature>
<feature type="transmembrane region" description="Helical" evidence="6">
    <location>
        <begin position="254"/>
        <end position="277"/>
    </location>
</feature>
<feature type="transmembrane region" description="Helical" evidence="6">
    <location>
        <begin position="29"/>
        <end position="46"/>
    </location>
</feature>
<dbReference type="Pfam" id="PF03772">
    <property type="entry name" value="Competence"/>
    <property type="match status" value="1"/>
</dbReference>
<feature type="transmembrane region" description="Helical" evidence="6">
    <location>
        <begin position="392"/>
        <end position="412"/>
    </location>
</feature>
<keyword evidence="3 6" id="KW-0812">Transmembrane</keyword>
<protein>
    <submittedName>
        <fullName evidence="9">DNA internalization-related competence protein ComEC/Rec2</fullName>
    </submittedName>
</protein>
<feature type="domain" description="ComEC/Rec2-related protein" evidence="8">
    <location>
        <begin position="213"/>
        <end position="434"/>
    </location>
</feature>
<dbReference type="SUPFAM" id="SSF56281">
    <property type="entry name" value="Metallo-hydrolase/oxidoreductase"/>
    <property type="match status" value="1"/>
</dbReference>
<feature type="domain" description="Metallo-beta-lactamase" evidence="7">
    <location>
        <begin position="483"/>
        <end position="643"/>
    </location>
</feature>
<dbReference type="InterPro" id="IPR004477">
    <property type="entry name" value="ComEC_N"/>
</dbReference>
<dbReference type="RefSeq" id="WP_213792333.1">
    <property type="nucleotide sequence ID" value="NZ_JAAMFJ010000001.1"/>
</dbReference>
<reference evidence="9 10" key="1">
    <citation type="submission" date="2020-02" db="EMBL/GenBank/DDBJ databases">
        <title>Fructobacillus sp. isolated from paper mulberry of Taiwan.</title>
        <authorList>
            <person name="Lin S.-T."/>
        </authorList>
    </citation>
    <scope>NUCLEOTIDE SEQUENCE [LARGE SCALE GENOMIC DNA]</scope>
    <source>
        <strain evidence="9 10">M1-21</strain>
    </source>
</reference>
<keyword evidence="4 6" id="KW-1133">Transmembrane helix</keyword>
<dbReference type="InterPro" id="IPR001279">
    <property type="entry name" value="Metallo-B-lactamas"/>
</dbReference>
<dbReference type="NCBIfam" id="TIGR00360">
    <property type="entry name" value="ComEC_N-term"/>
    <property type="match status" value="1"/>
</dbReference>
<comment type="caution">
    <text evidence="9">The sequence shown here is derived from an EMBL/GenBank/DDBJ whole genome shotgun (WGS) entry which is preliminary data.</text>
</comment>
<evidence type="ECO:0000256" key="5">
    <source>
        <dbReference type="ARBA" id="ARBA00023136"/>
    </source>
</evidence>
<feature type="transmembrane region" description="Helical" evidence="6">
    <location>
        <begin position="418"/>
        <end position="436"/>
    </location>
</feature>
<evidence type="ECO:0000256" key="3">
    <source>
        <dbReference type="ARBA" id="ARBA00022692"/>
    </source>
</evidence>
<sequence length="754" mass="84318">MLVYRQNAMTETLLLATALLSLTLNDQRQLLLLWLFTLLFFLYCHFDNRHLLQASQRGLETGPQSLIVQPDQFRRSEDGVISGQGRTVQGEKQLFFYQAKSQAEMDRFAAVKETVAFVGSGESTPVMGATNDYQFDFRQYWRSQKVTQQVRFERLDIQQAKAANPLSAVMNRLHALHARAARMADGLPNPLRDYALSLLLAAKGSQLYDNNPMIAELGLIHLFALSGLHVSFLSNYFRKVCRRLRIDREVADGLLAVLLPLFYLFTGSPSVLFRATVAGELRIFSQNFNRPLAPIQIWSYSLILSLLLAPQILLTLGGQLSFALTLAVTLSSKLSVVKRAFFLSLVTFPLIVSSQYVWNLWQTVANLIAIPVFTTLVLPATLLGYSLSFLPVLPMLCNGLIQLFDSAVALFGRLPGQLVVGALTWPILVLLFLLPFSALSLDKRGKRALLLAWVVLLTANWLMVRFPSHGEWTTFDIGQGDAAVLIEPRHQTVTMIDTGGKVQFGPRPHFETGGPKDERTQVKAFKRAKQEEGLARSVILPYLHARGIRHINTLALSHQDQDHIGDSRVILENFTVDRLVIPAGMAELPAFQKKIQPYLKQTKVVEATDQTTVPNCPLIIRYPFFRGEAGNDDSLAWTGRFGGQNIYTAGDLDRDGEEKILAKYPDFAPDIVKFGHHGSKTATSPTVFAQWQPKVGLVSAGRNSRYGHPHQEVLDVANKEGMIVYSTQTQGMLRYSYQGKHGHFEVSRHEPSES</sequence>
<dbReference type="InterPro" id="IPR052159">
    <property type="entry name" value="Competence_DNA_uptake"/>
</dbReference>
<evidence type="ECO:0000256" key="2">
    <source>
        <dbReference type="ARBA" id="ARBA00022475"/>
    </source>
</evidence>
<comment type="subcellular location">
    <subcellularLocation>
        <location evidence="1">Cell membrane</location>
        <topology evidence="1">Multi-pass membrane protein</topology>
    </subcellularLocation>
</comment>
<evidence type="ECO:0000313" key="9">
    <source>
        <dbReference type="EMBL" id="MBS9335761.1"/>
    </source>
</evidence>
<dbReference type="Pfam" id="PF00753">
    <property type="entry name" value="Lactamase_B"/>
    <property type="match status" value="1"/>
</dbReference>
<dbReference type="PANTHER" id="PTHR30619:SF7">
    <property type="entry name" value="BETA-LACTAMASE DOMAIN PROTEIN"/>
    <property type="match status" value="1"/>
</dbReference>
<evidence type="ECO:0000313" key="10">
    <source>
        <dbReference type="Proteomes" id="UP000735205"/>
    </source>
</evidence>
<keyword evidence="5 6" id="KW-0472">Membrane</keyword>
<keyword evidence="2" id="KW-1003">Cell membrane</keyword>
<evidence type="ECO:0000259" key="7">
    <source>
        <dbReference type="Pfam" id="PF00753"/>
    </source>
</evidence>
<dbReference type="InterPro" id="IPR035681">
    <property type="entry name" value="ComA-like_MBL"/>
</dbReference>
<dbReference type="NCBIfam" id="TIGR00361">
    <property type="entry name" value="ComEC_Rec2"/>
    <property type="match status" value="1"/>
</dbReference>
<evidence type="ECO:0000256" key="1">
    <source>
        <dbReference type="ARBA" id="ARBA00004651"/>
    </source>
</evidence>
<organism evidence="9 10">
    <name type="scientific">Fructobacillus papyrifericola</name>
    <dbReference type="NCBI Taxonomy" id="2713172"/>
    <lineage>
        <taxon>Bacteria</taxon>
        <taxon>Bacillati</taxon>
        <taxon>Bacillota</taxon>
        <taxon>Bacilli</taxon>
        <taxon>Lactobacillales</taxon>
        <taxon>Lactobacillaceae</taxon>
        <taxon>Fructobacillus</taxon>
    </lineage>
</organism>
<keyword evidence="10" id="KW-1185">Reference proteome</keyword>
<evidence type="ECO:0000256" key="6">
    <source>
        <dbReference type="SAM" id="Phobius"/>
    </source>
</evidence>
<dbReference type="CDD" id="cd07731">
    <property type="entry name" value="ComA-like_MBL-fold"/>
    <property type="match status" value="1"/>
</dbReference>
<dbReference type="PANTHER" id="PTHR30619">
    <property type="entry name" value="DNA INTERNALIZATION/COMPETENCE PROTEIN COMEC/REC2"/>
    <property type="match status" value="1"/>
</dbReference>
<name>A0ABS5QTN2_9LACO</name>
<proteinExistence type="predicted"/>
<dbReference type="InterPro" id="IPR036866">
    <property type="entry name" value="RibonucZ/Hydroxyglut_hydro"/>
</dbReference>
<feature type="transmembrane region" description="Helical" evidence="6">
    <location>
        <begin position="297"/>
        <end position="328"/>
    </location>
</feature>
<accession>A0ABS5QTN2</accession>